<evidence type="ECO:0008006" key="5">
    <source>
        <dbReference type="Google" id="ProtNLM"/>
    </source>
</evidence>
<feature type="transmembrane region" description="Helical" evidence="2">
    <location>
        <begin position="105"/>
        <end position="123"/>
    </location>
</feature>
<comment type="pathway">
    <text evidence="1">Protein modification; protein ubiquitination.</text>
</comment>
<proteinExistence type="predicted"/>
<dbReference type="SUPFAM" id="SSF54695">
    <property type="entry name" value="POZ domain"/>
    <property type="match status" value="1"/>
</dbReference>
<dbReference type="AlphaFoldDB" id="A0A8K0DVG1"/>
<accession>A0A8K0DVG1</accession>
<dbReference type="InterPro" id="IPR011333">
    <property type="entry name" value="SKP1/BTB/POZ_sf"/>
</dbReference>
<sequence length="124" mass="13708">MAPTSFSSPRKILLRSSNGIVISEASTVARWKNMADALEMGKMTKNRDKMISVGDITADILKKFIEYTEKHAEAAKMVASDLLPKNLEHVELVHKPEEVVPDMRFANVLGLFVALTILTVVLLA</sequence>
<evidence type="ECO:0000313" key="3">
    <source>
        <dbReference type="EMBL" id="KAF3434794.1"/>
    </source>
</evidence>
<comment type="caution">
    <text evidence="3">The sequence shown here is derived from an EMBL/GenBank/DDBJ whole genome shotgun (WGS) entry which is preliminary data.</text>
</comment>
<keyword evidence="2" id="KW-0812">Transmembrane</keyword>
<keyword evidence="2" id="KW-1133">Transmembrane helix</keyword>
<evidence type="ECO:0000313" key="4">
    <source>
        <dbReference type="Proteomes" id="UP000796880"/>
    </source>
</evidence>
<dbReference type="Proteomes" id="UP000796880">
    <property type="component" value="Unassembled WGS sequence"/>
</dbReference>
<evidence type="ECO:0000256" key="2">
    <source>
        <dbReference type="SAM" id="Phobius"/>
    </source>
</evidence>
<organism evidence="3 4">
    <name type="scientific">Rhamnella rubrinervis</name>
    <dbReference type="NCBI Taxonomy" id="2594499"/>
    <lineage>
        <taxon>Eukaryota</taxon>
        <taxon>Viridiplantae</taxon>
        <taxon>Streptophyta</taxon>
        <taxon>Embryophyta</taxon>
        <taxon>Tracheophyta</taxon>
        <taxon>Spermatophyta</taxon>
        <taxon>Magnoliopsida</taxon>
        <taxon>eudicotyledons</taxon>
        <taxon>Gunneridae</taxon>
        <taxon>Pentapetalae</taxon>
        <taxon>rosids</taxon>
        <taxon>fabids</taxon>
        <taxon>Rosales</taxon>
        <taxon>Rhamnaceae</taxon>
        <taxon>rhamnoid group</taxon>
        <taxon>Rhamneae</taxon>
        <taxon>Rhamnella</taxon>
    </lineage>
</organism>
<reference evidence="3" key="1">
    <citation type="submission" date="2020-03" db="EMBL/GenBank/DDBJ databases">
        <title>A high-quality chromosome-level genome assembly of a woody plant with both climbing and erect habits, Rhamnella rubrinervis.</title>
        <authorList>
            <person name="Lu Z."/>
            <person name="Yang Y."/>
            <person name="Zhu X."/>
            <person name="Sun Y."/>
        </authorList>
    </citation>
    <scope>NUCLEOTIDE SEQUENCE</scope>
    <source>
        <strain evidence="3">BYM</strain>
        <tissue evidence="3">Leaf</tissue>
    </source>
</reference>
<dbReference type="EMBL" id="VOIH02000010">
    <property type="protein sequence ID" value="KAF3434794.1"/>
    <property type="molecule type" value="Genomic_DNA"/>
</dbReference>
<name>A0A8K0DVG1_9ROSA</name>
<evidence type="ECO:0000256" key="1">
    <source>
        <dbReference type="ARBA" id="ARBA00004906"/>
    </source>
</evidence>
<keyword evidence="2" id="KW-0472">Membrane</keyword>
<dbReference type="Gene3D" id="3.30.710.10">
    <property type="entry name" value="Potassium Channel Kv1.1, Chain A"/>
    <property type="match status" value="1"/>
</dbReference>
<protein>
    <recommendedName>
        <fullName evidence="5">SKP1 component POZ domain-containing protein</fullName>
    </recommendedName>
</protein>
<keyword evidence="4" id="KW-1185">Reference proteome</keyword>
<gene>
    <name evidence="3" type="ORF">FNV43_RR21880</name>
</gene>